<dbReference type="STRING" id="381306.AN478_13130"/>
<keyword evidence="11" id="KW-1185">Reference proteome</keyword>
<dbReference type="AlphaFoldDB" id="A0A0P9C2P0"/>
<dbReference type="SUPFAM" id="SSF52172">
    <property type="entry name" value="CheY-like"/>
    <property type="match status" value="1"/>
</dbReference>
<dbReference type="Gene3D" id="3.40.50.300">
    <property type="entry name" value="P-loop containing nucleotide triphosphate hydrolases"/>
    <property type="match status" value="1"/>
</dbReference>
<dbReference type="GO" id="GO:0000160">
    <property type="term" value="P:phosphorelay signal transduction system"/>
    <property type="evidence" value="ECO:0007669"/>
    <property type="project" value="InterPro"/>
</dbReference>
<dbReference type="GO" id="GO:0006355">
    <property type="term" value="P:regulation of DNA-templated transcription"/>
    <property type="evidence" value="ECO:0007669"/>
    <property type="project" value="InterPro"/>
</dbReference>
<sequence length="461" mass="50577">MDNPGRILVVEDDADLAALLADELTEAGYETEAVQEAESARQHLDRDPPDLILCDLWLPGTDGVTFLREVTGRQEPPAFILITAFGTIPQAVEALKAGADDFLTKPLDLDHLLIRVRRTMEGRRLRQEVVGYRKARDATDFHGIIGQSPSMRALFEKTVQLAQAGGPVLVEGESGTGKELLARAIHAESRRAAGPFIAVNCAAIPAELMESELFGHQAGAFTGAVGSRKGLLAQADGGTLFLDEVADMPLPLQATLLRVLQDGKIRPVGGETEQTVDVRVLTATNQPLGEKVNEGIFRADLFYRLETFALTIPPLREREDDLEILAGRFIAQFSQELGRGDVGIAEEALRCLKSYSFPGNVRELRNAMERAVTFCRDGWIQVRDLPDRIQEASPAPPPNTAGEGDPLLGPAELPPLEEVQYRYVDRVLTETGGNKRRAAEILGVSRRTLYRYLERAEPENK</sequence>
<dbReference type="Pfam" id="PF25601">
    <property type="entry name" value="AAA_lid_14"/>
    <property type="match status" value="1"/>
</dbReference>
<dbReference type="RefSeq" id="WP_054967054.1">
    <property type="nucleotide sequence ID" value="NZ_FMUN01000001.1"/>
</dbReference>
<dbReference type="PATRIC" id="fig|381306.5.peg.1785"/>
<name>A0A0P9C2P0_9GAMM</name>
<dbReference type="InterPro" id="IPR058031">
    <property type="entry name" value="AAA_lid_NorR"/>
</dbReference>
<evidence type="ECO:0000256" key="2">
    <source>
        <dbReference type="ARBA" id="ARBA00022840"/>
    </source>
</evidence>
<dbReference type="PROSITE" id="PS00688">
    <property type="entry name" value="SIGMA54_INTERACT_3"/>
    <property type="match status" value="1"/>
</dbReference>
<feature type="domain" description="Response regulatory" evidence="9">
    <location>
        <begin position="6"/>
        <end position="120"/>
    </location>
</feature>
<dbReference type="InterPro" id="IPR025662">
    <property type="entry name" value="Sigma_54_int_dom_ATP-bd_1"/>
</dbReference>
<evidence type="ECO:0000256" key="3">
    <source>
        <dbReference type="ARBA" id="ARBA00023015"/>
    </source>
</evidence>
<feature type="compositionally biased region" description="Low complexity" evidence="7">
    <location>
        <begin position="402"/>
        <end position="411"/>
    </location>
</feature>
<dbReference type="InterPro" id="IPR003593">
    <property type="entry name" value="AAA+_ATPase"/>
</dbReference>
<dbReference type="SMART" id="SM00382">
    <property type="entry name" value="AAA"/>
    <property type="match status" value="1"/>
</dbReference>
<evidence type="ECO:0000259" key="9">
    <source>
        <dbReference type="PROSITE" id="PS50110"/>
    </source>
</evidence>
<dbReference type="InterPro" id="IPR025944">
    <property type="entry name" value="Sigma_54_int_dom_CS"/>
</dbReference>
<keyword evidence="2" id="KW-0067">ATP-binding</keyword>
<dbReference type="Pfam" id="PF00072">
    <property type="entry name" value="Response_reg"/>
    <property type="match status" value="1"/>
</dbReference>
<feature type="modified residue" description="4-aspartylphosphate" evidence="6">
    <location>
        <position position="55"/>
    </location>
</feature>
<dbReference type="GO" id="GO:0005524">
    <property type="term" value="F:ATP binding"/>
    <property type="evidence" value="ECO:0007669"/>
    <property type="project" value="UniProtKB-KW"/>
</dbReference>
<dbReference type="Proteomes" id="UP000183104">
    <property type="component" value="Unassembled WGS sequence"/>
</dbReference>
<evidence type="ECO:0000256" key="4">
    <source>
        <dbReference type="ARBA" id="ARBA00023125"/>
    </source>
</evidence>
<evidence type="ECO:0000256" key="7">
    <source>
        <dbReference type="SAM" id="MobiDB-lite"/>
    </source>
</evidence>
<dbReference type="InterPro" id="IPR002197">
    <property type="entry name" value="HTH_Fis"/>
</dbReference>
<proteinExistence type="predicted"/>
<dbReference type="InterPro" id="IPR027417">
    <property type="entry name" value="P-loop_NTPase"/>
</dbReference>
<dbReference type="CDD" id="cd00009">
    <property type="entry name" value="AAA"/>
    <property type="match status" value="1"/>
</dbReference>
<dbReference type="Pfam" id="PF02954">
    <property type="entry name" value="HTH_8"/>
    <property type="match status" value="1"/>
</dbReference>
<dbReference type="InterPro" id="IPR002078">
    <property type="entry name" value="Sigma_54_int"/>
</dbReference>
<dbReference type="PROSITE" id="PS50045">
    <property type="entry name" value="SIGMA54_INTERACT_4"/>
    <property type="match status" value="1"/>
</dbReference>
<dbReference type="EMBL" id="FMUN01000001">
    <property type="protein sequence ID" value="SCX75280.1"/>
    <property type="molecule type" value="Genomic_DNA"/>
</dbReference>
<keyword evidence="5" id="KW-0804">Transcription</keyword>
<feature type="region of interest" description="Disordered" evidence="7">
    <location>
        <begin position="389"/>
        <end position="411"/>
    </location>
</feature>
<dbReference type="PROSITE" id="PS00675">
    <property type="entry name" value="SIGMA54_INTERACT_1"/>
    <property type="match status" value="1"/>
</dbReference>
<reference evidence="11" key="1">
    <citation type="submission" date="2016-10" db="EMBL/GenBank/DDBJ databases">
        <authorList>
            <person name="Varghese N."/>
        </authorList>
    </citation>
    <scope>NUCLEOTIDE SEQUENCE [LARGE SCALE GENOMIC DNA]</scope>
    <source>
        <strain evidence="11">HL 19</strain>
    </source>
</reference>
<dbReference type="Gene3D" id="1.10.8.60">
    <property type="match status" value="1"/>
</dbReference>
<accession>A0A0P9C2P0</accession>
<keyword evidence="6" id="KW-0597">Phosphoprotein</keyword>
<evidence type="ECO:0000256" key="5">
    <source>
        <dbReference type="ARBA" id="ARBA00023163"/>
    </source>
</evidence>
<dbReference type="InterPro" id="IPR001789">
    <property type="entry name" value="Sig_transdc_resp-reg_receiver"/>
</dbReference>
<dbReference type="PANTHER" id="PTHR32071">
    <property type="entry name" value="TRANSCRIPTIONAL REGULATORY PROTEIN"/>
    <property type="match status" value="1"/>
</dbReference>
<dbReference type="PRINTS" id="PR01590">
    <property type="entry name" value="HTHFIS"/>
</dbReference>
<dbReference type="InterPro" id="IPR011006">
    <property type="entry name" value="CheY-like_superfamily"/>
</dbReference>
<dbReference type="PROSITE" id="PS50110">
    <property type="entry name" value="RESPONSE_REGULATORY"/>
    <property type="match status" value="1"/>
</dbReference>
<keyword evidence="4 10" id="KW-0238">DNA-binding</keyword>
<dbReference type="InterPro" id="IPR025943">
    <property type="entry name" value="Sigma_54_int_dom_ATP-bd_2"/>
</dbReference>
<dbReference type="Gene3D" id="3.40.50.2300">
    <property type="match status" value="1"/>
</dbReference>
<evidence type="ECO:0000259" key="8">
    <source>
        <dbReference type="PROSITE" id="PS50045"/>
    </source>
</evidence>
<evidence type="ECO:0000256" key="6">
    <source>
        <dbReference type="PROSITE-ProRule" id="PRU00169"/>
    </source>
</evidence>
<dbReference type="Gene3D" id="1.10.10.60">
    <property type="entry name" value="Homeodomain-like"/>
    <property type="match status" value="1"/>
</dbReference>
<dbReference type="OrthoDB" id="9804019at2"/>
<keyword evidence="3" id="KW-0805">Transcription regulation</keyword>
<gene>
    <name evidence="10" type="ORF">SAMN05661077_0225</name>
</gene>
<dbReference type="InterPro" id="IPR009057">
    <property type="entry name" value="Homeodomain-like_sf"/>
</dbReference>
<dbReference type="SUPFAM" id="SSF46689">
    <property type="entry name" value="Homeodomain-like"/>
    <property type="match status" value="1"/>
</dbReference>
<organism evidence="10 11">
    <name type="scientific">Thiohalorhabdus denitrificans</name>
    <dbReference type="NCBI Taxonomy" id="381306"/>
    <lineage>
        <taxon>Bacteria</taxon>
        <taxon>Pseudomonadati</taxon>
        <taxon>Pseudomonadota</taxon>
        <taxon>Gammaproteobacteria</taxon>
        <taxon>Thiohalorhabdales</taxon>
        <taxon>Thiohalorhabdaceae</taxon>
        <taxon>Thiohalorhabdus</taxon>
    </lineage>
</organism>
<protein>
    <submittedName>
        <fullName evidence="10">DNA-binding transcriptional response regulator, NtrC family, contains REC, AAA-type ATPase, and a Fis-type DNA-binding domains</fullName>
    </submittedName>
</protein>
<dbReference type="SMART" id="SM00448">
    <property type="entry name" value="REC"/>
    <property type="match status" value="1"/>
</dbReference>
<dbReference type="FunFam" id="3.40.50.300:FF:000006">
    <property type="entry name" value="DNA-binding transcriptional regulator NtrC"/>
    <property type="match status" value="1"/>
</dbReference>
<feature type="domain" description="Sigma-54 factor interaction" evidence="8">
    <location>
        <begin position="144"/>
        <end position="373"/>
    </location>
</feature>
<dbReference type="SUPFAM" id="SSF52540">
    <property type="entry name" value="P-loop containing nucleoside triphosphate hydrolases"/>
    <property type="match status" value="1"/>
</dbReference>
<evidence type="ECO:0000256" key="1">
    <source>
        <dbReference type="ARBA" id="ARBA00022741"/>
    </source>
</evidence>
<dbReference type="PROSITE" id="PS00676">
    <property type="entry name" value="SIGMA54_INTERACT_2"/>
    <property type="match status" value="1"/>
</dbReference>
<keyword evidence="1" id="KW-0547">Nucleotide-binding</keyword>
<evidence type="ECO:0000313" key="10">
    <source>
        <dbReference type="EMBL" id="SCX75280.1"/>
    </source>
</evidence>
<evidence type="ECO:0000313" key="11">
    <source>
        <dbReference type="Proteomes" id="UP000183104"/>
    </source>
</evidence>
<dbReference type="Pfam" id="PF00158">
    <property type="entry name" value="Sigma54_activat"/>
    <property type="match status" value="1"/>
</dbReference>
<dbReference type="GO" id="GO:0043565">
    <property type="term" value="F:sequence-specific DNA binding"/>
    <property type="evidence" value="ECO:0007669"/>
    <property type="project" value="InterPro"/>
</dbReference>